<keyword evidence="3" id="KW-1185">Reference proteome</keyword>
<dbReference type="Proteomes" id="UP001596435">
    <property type="component" value="Unassembled WGS sequence"/>
</dbReference>
<evidence type="ECO:0000313" key="3">
    <source>
        <dbReference type="Proteomes" id="UP001596435"/>
    </source>
</evidence>
<dbReference type="RefSeq" id="WP_345704593.1">
    <property type="nucleotide sequence ID" value="NZ_BAABKV010000001.1"/>
</dbReference>
<gene>
    <name evidence="2" type="ORF">ACFQMG_05770</name>
</gene>
<name>A0ABW2FRW9_9ACTN</name>
<dbReference type="EMBL" id="JBHTAJ010000008">
    <property type="protein sequence ID" value="MFC7179070.1"/>
    <property type="molecule type" value="Genomic_DNA"/>
</dbReference>
<reference evidence="3" key="1">
    <citation type="journal article" date="2019" name="Int. J. Syst. Evol. Microbiol.">
        <title>The Global Catalogue of Microorganisms (GCM) 10K type strain sequencing project: providing services to taxonomists for standard genome sequencing and annotation.</title>
        <authorList>
            <consortium name="The Broad Institute Genomics Platform"/>
            <consortium name="The Broad Institute Genome Sequencing Center for Infectious Disease"/>
            <person name="Wu L."/>
            <person name="Ma J."/>
        </authorList>
    </citation>
    <scope>NUCLEOTIDE SEQUENCE [LARGE SCALE GENOMIC DNA]</scope>
    <source>
        <strain evidence="3">CGMCC 1.12859</strain>
    </source>
</reference>
<sequence length="488" mass="51597">MAFGELGTAEQRLWDDFPAGVAVDLRAAEDRTVRAEVLTALLLRGPDAAAGRVGGLRLTGARITGQVDLAGAGLDFPLGLTDCDFEEPVLLRGASLRGTTFHGCRIPGLDGWLLKVDGNLFFEDSVIAGRLTLTRAHITGELRLSGVTLTATELVGLPAETDPACAPGVWALWAGGLVMEGGCFARKGFRCRGGLRLPGARFGGGLFMEGAQIDNPLGDALSGDDLTASTMVLTDGFTANGAIALPGATVRSRLSFDGAHLNGAGTALDGSRLTAGDLHLTPAARPAGSLDLREAQVAVLHDNAHARAADTRLDGLVYTSVQGVTGLDERLAWIGHAPGYTPQPYEQLAAWYRRIGHDDDARRVLLAKQRRRRRTLGPLGRAWGRVLDATVGYGYRPWQAALWLMLLSALGTAAFAEGRPTAAQPGQGVPFNAFVYTLDLLVPIGGFGQRTAWYFTGLHQWLGYGLIAAGWLLTTAAVSGVTRALNRT</sequence>
<keyword evidence="1" id="KW-1133">Transmembrane helix</keyword>
<evidence type="ECO:0000256" key="1">
    <source>
        <dbReference type="SAM" id="Phobius"/>
    </source>
</evidence>
<accession>A0ABW2FRW9</accession>
<organism evidence="2 3">
    <name type="scientific">Kitasatospora paranensis</name>
    <dbReference type="NCBI Taxonomy" id="258053"/>
    <lineage>
        <taxon>Bacteria</taxon>
        <taxon>Bacillati</taxon>
        <taxon>Actinomycetota</taxon>
        <taxon>Actinomycetes</taxon>
        <taxon>Kitasatosporales</taxon>
        <taxon>Streptomycetaceae</taxon>
        <taxon>Kitasatospora</taxon>
    </lineage>
</organism>
<evidence type="ECO:0000313" key="2">
    <source>
        <dbReference type="EMBL" id="MFC7179070.1"/>
    </source>
</evidence>
<keyword evidence="1" id="KW-0812">Transmembrane</keyword>
<protein>
    <submittedName>
        <fullName evidence="2">Oxidoreductase</fullName>
    </submittedName>
</protein>
<comment type="caution">
    <text evidence="2">The sequence shown here is derived from an EMBL/GenBank/DDBJ whole genome shotgun (WGS) entry which is preliminary data.</text>
</comment>
<proteinExistence type="predicted"/>
<keyword evidence="1" id="KW-0472">Membrane</keyword>
<feature type="transmembrane region" description="Helical" evidence="1">
    <location>
        <begin position="461"/>
        <end position="485"/>
    </location>
</feature>